<dbReference type="EMBL" id="VSSQ01047331">
    <property type="protein sequence ID" value="MPN01315.1"/>
    <property type="molecule type" value="Genomic_DNA"/>
</dbReference>
<evidence type="ECO:0000256" key="7">
    <source>
        <dbReference type="ARBA" id="ARBA00034754"/>
    </source>
</evidence>
<dbReference type="Gene3D" id="3.40.50.300">
    <property type="entry name" value="P-loop containing nucleotide triphosphate hydrolases"/>
    <property type="match status" value="1"/>
</dbReference>
<dbReference type="InterPro" id="IPR010372">
    <property type="entry name" value="DNA_pol3_delta_N"/>
</dbReference>
<protein>
    <recommendedName>
        <fullName evidence="2">DNA polymerase III subunit delta</fullName>
        <ecNumber evidence="1">2.7.7.7</ecNumber>
    </recommendedName>
</protein>
<evidence type="ECO:0000256" key="1">
    <source>
        <dbReference type="ARBA" id="ARBA00012417"/>
    </source>
</evidence>
<organism evidence="11">
    <name type="scientific">bioreactor metagenome</name>
    <dbReference type="NCBI Taxonomy" id="1076179"/>
    <lineage>
        <taxon>unclassified sequences</taxon>
        <taxon>metagenomes</taxon>
        <taxon>ecological metagenomes</taxon>
    </lineage>
</organism>
<dbReference type="InterPro" id="IPR048466">
    <property type="entry name" value="DNA_pol3_delta-like_C"/>
</dbReference>
<keyword evidence="4" id="KW-0548">Nucleotidyltransferase</keyword>
<dbReference type="InterPro" id="IPR005790">
    <property type="entry name" value="DNA_polIII_delta"/>
</dbReference>
<keyword evidence="5" id="KW-0235">DNA replication</keyword>
<comment type="caution">
    <text evidence="11">The sequence shown here is derived from an EMBL/GenBank/DDBJ whole genome shotgun (WGS) entry which is preliminary data.</text>
</comment>
<dbReference type="AlphaFoldDB" id="A0A645EH22"/>
<reference evidence="11" key="1">
    <citation type="submission" date="2019-08" db="EMBL/GenBank/DDBJ databases">
        <authorList>
            <person name="Kucharzyk K."/>
            <person name="Murdoch R.W."/>
            <person name="Higgins S."/>
            <person name="Loffler F."/>
        </authorList>
    </citation>
    <scope>NUCLEOTIDE SEQUENCE</scope>
</reference>
<dbReference type="NCBIfam" id="TIGR01128">
    <property type="entry name" value="holA"/>
    <property type="match status" value="1"/>
</dbReference>
<evidence type="ECO:0000313" key="11">
    <source>
        <dbReference type="EMBL" id="MPN01315.1"/>
    </source>
</evidence>
<dbReference type="SUPFAM" id="SSF48019">
    <property type="entry name" value="post-AAA+ oligomerization domain-like"/>
    <property type="match status" value="1"/>
</dbReference>
<evidence type="ECO:0000259" key="10">
    <source>
        <dbReference type="Pfam" id="PF21694"/>
    </source>
</evidence>
<dbReference type="Pfam" id="PF06144">
    <property type="entry name" value="DNA_pol3_delta"/>
    <property type="match status" value="1"/>
</dbReference>
<evidence type="ECO:0000256" key="8">
    <source>
        <dbReference type="ARBA" id="ARBA00049244"/>
    </source>
</evidence>
<evidence type="ECO:0000256" key="4">
    <source>
        <dbReference type="ARBA" id="ARBA00022695"/>
    </source>
</evidence>
<feature type="domain" description="DNA polymerase III delta N-terminal" evidence="9">
    <location>
        <begin position="2"/>
        <end position="106"/>
    </location>
</feature>
<gene>
    <name evidence="11" type="primary">yqeN_23</name>
    <name evidence="11" type="ORF">SDC9_148524</name>
</gene>
<dbReference type="PANTHER" id="PTHR34388:SF1">
    <property type="entry name" value="DNA POLYMERASE III SUBUNIT DELTA"/>
    <property type="match status" value="1"/>
</dbReference>
<evidence type="ECO:0000256" key="6">
    <source>
        <dbReference type="ARBA" id="ARBA00022932"/>
    </source>
</evidence>
<evidence type="ECO:0000256" key="2">
    <source>
        <dbReference type="ARBA" id="ARBA00017703"/>
    </source>
</evidence>
<dbReference type="GO" id="GO:0003677">
    <property type="term" value="F:DNA binding"/>
    <property type="evidence" value="ECO:0007669"/>
    <property type="project" value="InterPro"/>
</dbReference>
<comment type="catalytic activity">
    <reaction evidence="8">
        <text>DNA(n) + a 2'-deoxyribonucleoside 5'-triphosphate = DNA(n+1) + diphosphate</text>
        <dbReference type="Rhea" id="RHEA:22508"/>
        <dbReference type="Rhea" id="RHEA-COMP:17339"/>
        <dbReference type="Rhea" id="RHEA-COMP:17340"/>
        <dbReference type="ChEBI" id="CHEBI:33019"/>
        <dbReference type="ChEBI" id="CHEBI:61560"/>
        <dbReference type="ChEBI" id="CHEBI:173112"/>
        <dbReference type="EC" id="2.7.7.7"/>
    </reaction>
</comment>
<name>A0A645EH22_9ZZZZ</name>
<dbReference type="Pfam" id="PF21694">
    <property type="entry name" value="DNA_pol3_delta_C"/>
    <property type="match status" value="1"/>
</dbReference>
<dbReference type="InterPro" id="IPR027417">
    <property type="entry name" value="P-loop_NTPase"/>
</dbReference>
<dbReference type="GO" id="GO:0009360">
    <property type="term" value="C:DNA polymerase III complex"/>
    <property type="evidence" value="ECO:0007669"/>
    <property type="project" value="InterPro"/>
</dbReference>
<evidence type="ECO:0000259" key="9">
    <source>
        <dbReference type="Pfam" id="PF06144"/>
    </source>
</evidence>
<comment type="similarity">
    <text evidence="7">Belongs to the DNA polymerase HolA subunit family.</text>
</comment>
<sequence length="312" mass="35364">MITKLIKPDFSAFNLHRFEGKEVDLMRVAQCAEALPMMDERMCVVVKDYPLESMNESMKAELESMISDIPKTTVLIFWVQNVSYNFAKDAKHKALCTLFDKYGTVVRLDKRTNSEIQKLIIKGVAQRKCTIDKQTVAYLVDCVGDDLNNLLGELEKLCYYAGQGEITKEMIDTLAIKSVEAKVFDLTKALFSANKDKVFNILNVLLKQKVEPVIISGTLISAYVDMYRAKVFVTSGKAAKDCMNYYSYPKNVAFRLENAARDSSKISIEQLRRCLDILADCDKKLKSYVLQNSLILEETLVKLILIVNGEKV</sequence>
<proteinExistence type="inferred from homology"/>
<dbReference type="Gene3D" id="1.20.272.10">
    <property type="match status" value="1"/>
</dbReference>
<dbReference type="GO" id="GO:0003887">
    <property type="term" value="F:DNA-directed DNA polymerase activity"/>
    <property type="evidence" value="ECO:0007669"/>
    <property type="project" value="UniProtKB-KW"/>
</dbReference>
<keyword evidence="3" id="KW-0808">Transferase</keyword>
<feature type="domain" description="DNA polymerase III delta subunit-like C-terminal" evidence="10">
    <location>
        <begin position="180"/>
        <end position="303"/>
    </location>
</feature>
<dbReference type="PANTHER" id="PTHR34388">
    <property type="entry name" value="DNA POLYMERASE III SUBUNIT DELTA"/>
    <property type="match status" value="1"/>
</dbReference>
<dbReference type="GO" id="GO:0006261">
    <property type="term" value="P:DNA-templated DNA replication"/>
    <property type="evidence" value="ECO:0007669"/>
    <property type="project" value="TreeGrafter"/>
</dbReference>
<accession>A0A645EH22</accession>
<evidence type="ECO:0000256" key="3">
    <source>
        <dbReference type="ARBA" id="ARBA00022679"/>
    </source>
</evidence>
<evidence type="ECO:0000256" key="5">
    <source>
        <dbReference type="ARBA" id="ARBA00022705"/>
    </source>
</evidence>
<dbReference type="Gene3D" id="1.10.8.60">
    <property type="match status" value="1"/>
</dbReference>
<dbReference type="SUPFAM" id="SSF52540">
    <property type="entry name" value="P-loop containing nucleoside triphosphate hydrolases"/>
    <property type="match status" value="1"/>
</dbReference>
<dbReference type="EC" id="2.7.7.7" evidence="1"/>
<dbReference type="InterPro" id="IPR008921">
    <property type="entry name" value="DNA_pol3_clamp-load_cplx_C"/>
</dbReference>
<keyword evidence="6" id="KW-0239">DNA-directed DNA polymerase</keyword>